<evidence type="ECO:0000256" key="7">
    <source>
        <dbReference type="ARBA" id="ARBA00022840"/>
    </source>
</evidence>
<dbReference type="RefSeq" id="WP_269039966.1">
    <property type="nucleotide sequence ID" value="NZ_CP114040.1"/>
</dbReference>
<dbReference type="CDD" id="cd04238">
    <property type="entry name" value="AAK_NAGK-like"/>
    <property type="match status" value="1"/>
</dbReference>
<comment type="function">
    <text evidence="9">Catalyzes the ATP-dependent phosphorylation of N-acetyl-L-glutamate.</text>
</comment>
<dbReference type="HAMAP" id="MF_00082">
    <property type="entry name" value="ArgB"/>
    <property type="match status" value="1"/>
</dbReference>
<dbReference type="EC" id="2.7.2.8" evidence="9"/>
<feature type="binding site" evidence="9">
    <location>
        <position position="173"/>
    </location>
    <ligand>
        <name>substrate</name>
    </ligand>
</feature>
<evidence type="ECO:0000256" key="9">
    <source>
        <dbReference type="HAMAP-Rule" id="MF_00082"/>
    </source>
</evidence>
<keyword evidence="4 9" id="KW-0808">Transferase</keyword>
<evidence type="ECO:0000256" key="1">
    <source>
        <dbReference type="ARBA" id="ARBA00004828"/>
    </source>
</evidence>
<name>A0ABY7HF52_9BACT</name>
<dbReference type="SUPFAM" id="SSF53633">
    <property type="entry name" value="Carbamate kinase-like"/>
    <property type="match status" value="1"/>
</dbReference>
<reference evidence="11" key="1">
    <citation type="submission" date="2022-11" db="EMBL/GenBank/DDBJ databases">
        <title>Minimal conservation of predation-associated metabolite biosynthetic gene clusters underscores biosynthetic potential of Myxococcota including descriptions for ten novel species: Archangium lansinium sp. nov., Myxococcus landrumus sp. nov., Nannocystis bai.</title>
        <authorList>
            <person name="Ahearne A."/>
            <person name="Stevens C."/>
            <person name="Dowd S."/>
        </authorList>
    </citation>
    <scope>NUCLEOTIDE SEQUENCE</scope>
    <source>
        <strain evidence="11">Fl3</strain>
    </source>
</reference>
<evidence type="ECO:0000256" key="6">
    <source>
        <dbReference type="ARBA" id="ARBA00022777"/>
    </source>
</evidence>
<dbReference type="InterPro" id="IPR036393">
    <property type="entry name" value="AceGlu_kinase-like_sf"/>
</dbReference>
<feature type="site" description="Transition state stabilizer" evidence="9">
    <location>
        <position position="7"/>
    </location>
</feature>
<dbReference type="PIRSF" id="PIRSF000728">
    <property type="entry name" value="NAGK"/>
    <property type="match status" value="1"/>
</dbReference>
<feature type="binding site" evidence="9">
    <location>
        <position position="64"/>
    </location>
    <ligand>
        <name>substrate</name>
    </ligand>
</feature>
<dbReference type="GO" id="GO:0003991">
    <property type="term" value="F:acetylglutamate kinase activity"/>
    <property type="evidence" value="ECO:0007669"/>
    <property type="project" value="UniProtKB-EC"/>
</dbReference>
<dbReference type="Gene3D" id="3.40.1160.10">
    <property type="entry name" value="Acetylglutamate kinase-like"/>
    <property type="match status" value="1"/>
</dbReference>
<keyword evidence="2 9" id="KW-0055">Arginine biosynthesis</keyword>
<evidence type="ECO:0000256" key="3">
    <source>
        <dbReference type="ARBA" id="ARBA00022605"/>
    </source>
</evidence>
<protein>
    <recommendedName>
        <fullName evidence="9">Acetylglutamate kinase</fullName>
        <ecNumber evidence="9">2.7.2.8</ecNumber>
    </recommendedName>
    <alternativeName>
        <fullName evidence="9">N-acetyl-L-glutamate 5-phosphotransferase</fullName>
    </alternativeName>
    <alternativeName>
        <fullName evidence="9">NAG kinase</fullName>
        <shortName evidence="9">NAGK</shortName>
    </alternativeName>
</protein>
<gene>
    <name evidence="9 11" type="primary">argB</name>
    <name evidence="11" type="ORF">O0S08_15755</name>
</gene>
<dbReference type="Pfam" id="PF00696">
    <property type="entry name" value="AA_kinase"/>
    <property type="match status" value="1"/>
</dbReference>
<dbReference type="Proteomes" id="UP001164459">
    <property type="component" value="Chromosome"/>
</dbReference>
<comment type="similarity">
    <text evidence="9">Belongs to the acetylglutamate kinase family. ArgB subfamily.</text>
</comment>
<keyword evidence="6 9" id="KW-0418">Kinase</keyword>
<dbReference type="InterPro" id="IPR037528">
    <property type="entry name" value="ArgB"/>
</dbReference>
<organism evidence="11 12">
    <name type="scientific">Nannocystis punicea</name>
    <dbReference type="NCBI Taxonomy" id="2995304"/>
    <lineage>
        <taxon>Bacteria</taxon>
        <taxon>Pseudomonadati</taxon>
        <taxon>Myxococcota</taxon>
        <taxon>Polyangia</taxon>
        <taxon>Nannocystales</taxon>
        <taxon>Nannocystaceae</taxon>
        <taxon>Nannocystis</taxon>
    </lineage>
</organism>
<keyword evidence="9" id="KW-0963">Cytoplasm</keyword>
<dbReference type="PANTHER" id="PTHR23342">
    <property type="entry name" value="N-ACETYLGLUTAMATE SYNTHASE"/>
    <property type="match status" value="1"/>
</dbReference>
<accession>A0ABY7HF52</accession>
<comment type="subcellular location">
    <subcellularLocation>
        <location evidence="9">Cytoplasm</location>
    </subcellularLocation>
</comment>
<dbReference type="NCBIfam" id="TIGR00761">
    <property type="entry name" value="argB"/>
    <property type="match status" value="1"/>
</dbReference>
<keyword evidence="3 9" id="KW-0028">Amino-acid biosynthesis</keyword>
<dbReference type="InterPro" id="IPR004662">
    <property type="entry name" value="AcgluKinase_fam"/>
</dbReference>
<feature type="binding site" evidence="9">
    <location>
        <begin position="42"/>
        <end position="43"/>
    </location>
    <ligand>
        <name>substrate</name>
    </ligand>
</feature>
<evidence type="ECO:0000256" key="5">
    <source>
        <dbReference type="ARBA" id="ARBA00022741"/>
    </source>
</evidence>
<dbReference type="PANTHER" id="PTHR23342:SF0">
    <property type="entry name" value="N-ACETYLGLUTAMATE SYNTHASE, MITOCHONDRIAL"/>
    <property type="match status" value="1"/>
</dbReference>
<keyword evidence="7 9" id="KW-0067">ATP-binding</keyword>
<feature type="site" description="Transition state stabilizer" evidence="9">
    <location>
        <position position="236"/>
    </location>
</feature>
<sequence>MTTAVLKFGGEVIADAPALAAVLADVARLTAAGWKFAICHGGGPQANALQERLGLQPLKVGGRRVTDEATLQVMKYVLAGELSVDVVAAALAAGLGGALGISGVSAGLVSARRRPPTRVSGGGEELVDFGLVGDVVEIRTALIEHLWAGGYTPVINTLGVGLETAGFAYPVYNINADTVSSAIAGALKVDHLFLMTGVPGVLRDKDDPSTRIARLSAAEARGAIEMKVIVGGMIPKVEEALANLALGIGAVHILGATAGALQAEAAGPGSVGTVLVA</sequence>
<proteinExistence type="inferred from homology"/>
<comment type="pathway">
    <text evidence="1 9">Amino-acid biosynthesis; L-arginine biosynthesis; N(2)-acetyl-L-ornithine from L-glutamate: step 2/4.</text>
</comment>
<keyword evidence="12" id="KW-1185">Reference proteome</keyword>
<evidence type="ECO:0000313" key="11">
    <source>
        <dbReference type="EMBL" id="WAS97599.1"/>
    </source>
</evidence>
<keyword evidence="5 9" id="KW-0547">Nucleotide-binding</keyword>
<dbReference type="InterPro" id="IPR001048">
    <property type="entry name" value="Asp/Glu/Uridylate_kinase"/>
</dbReference>
<evidence type="ECO:0000259" key="10">
    <source>
        <dbReference type="Pfam" id="PF00696"/>
    </source>
</evidence>
<dbReference type="EMBL" id="CP114040">
    <property type="protein sequence ID" value="WAS97599.1"/>
    <property type="molecule type" value="Genomic_DNA"/>
</dbReference>
<evidence type="ECO:0000313" key="12">
    <source>
        <dbReference type="Proteomes" id="UP001164459"/>
    </source>
</evidence>
<feature type="domain" description="Aspartate/glutamate/uridylate kinase" evidence="10">
    <location>
        <begin position="3"/>
        <end position="253"/>
    </location>
</feature>
<evidence type="ECO:0000256" key="2">
    <source>
        <dbReference type="ARBA" id="ARBA00022571"/>
    </source>
</evidence>
<evidence type="ECO:0000256" key="8">
    <source>
        <dbReference type="ARBA" id="ARBA00048141"/>
    </source>
</evidence>
<evidence type="ECO:0000256" key="4">
    <source>
        <dbReference type="ARBA" id="ARBA00022679"/>
    </source>
</evidence>
<comment type="catalytic activity">
    <reaction evidence="8 9">
        <text>N-acetyl-L-glutamate + ATP = N-acetyl-L-glutamyl 5-phosphate + ADP</text>
        <dbReference type="Rhea" id="RHEA:14629"/>
        <dbReference type="ChEBI" id="CHEBI:30616"/>
        <dbReference type="ChEBI" id="CHEBI:44337"/>
        <dbReference type="ChEBI" id="CHEBI:57936"/>
        <dbReference type="ChEBI" id="CHEBI:456216"/>
        <dbReference type="EC" id="2.7.2.8"/>
    </reaction>
</comment>